<evidence type="ECO:0000313" key="2">
    <source>
        <dbReference type="EMBL" id="PRY17995.1"/>
    </source>
</evidence>
<evidence type="ECO:0000313" key="3">
    <source>
        <dbReference type="Proteomes" id="UP000238083"/>
    </source>
</evidence>
<dbReference type="SUPFAM" id="SSF48208">
    <property type="entry name" value="Six-hairpin glycosidases"/>
    <property type="match status" value="1"/>
</dbReference>
<gene>
    <name evidence="2" type="ORF">CLV37_101239</name>
</gene>
<dbReference type="Proteomes" id="UP000238083">
    <property type="component" value="Unassembled WGS sequence"/>
</dbReference>
<dbReference type="InterPro" id="IPR008928">
    <property type="entry name" value="6-hairpin_glycosidase_sf"/>
</dbReference>
<protein>
    <recommendedName>
        <fullName evidence="4">Lanthionine synthetase-like protein</fullName>
    </recommendedName>
</protein>
<feature type="region of interest" description="Disordered" evidence="1">
    <location>
        <begin position="1"/>
        <end position="29"/>
    </location>
</feature>
<dbReference type="RefSeq" id="WP_106206175.1">
    <property type="nucleotide sequence ID" value="NZ_PVZF01000001.1"/>
</dbReference>
<organism evidence="2 3">
    <name type="scientific">Kineococcus rhizosphaerae</name>
    <dbReference type="NCBI Taxonomy" id="559628"/>
    <lineage>
        <taxon>Bacteria</taxon>
        <taxon>Bacillati</taxon>
        <taxon>Actinomycetota</taxon>
        <taxon>Actinomycetes</taxon>
        <taxon>Kineosporiales</taxon>
        <taxon>Kineosporiaceae</taxon>
        <taxon>Kineococcus</taxon>
    </lineage>
</organism>
<keyword evidence="3" id="KW-1185">Reference proteome</keyword>
<dbReference type="EMBL" id="PVZF01000001">
    <property type="protein sequence ID" value="PRY17995.1"/>
    <property type="molecule type" value="Genomic_DNA"/>
</dbReference>
<dbReference type="GO" id="GO:0005975">
    <property type="term" value="P:carbohydrate metabolic process"/>
    <property type="evidence" value="ECO:0007669"/>
    <property type="project" value="InterPro"/>
</dbReference>
<accession>A0A2T0RA05</accession>
<proteinExistence type="predicted"/>
<dbReference type="AlphaFoldDB" id="A0A2T0RA05"/>
<feature type="compositionally biased region" description="Basic and acidic residues" evidence="1">
    <location>
        <begin position="1"/>
        <end position="14"/>
    </location>
</feature>
<sequence length="422" mass="44785">MSQTAERTHGHAEGPRTLGTVPRPRSSEAVPALAAARRGVRWLQESGIQSATGGYHSWFDRTRGDYPFEYSEVTGYQVTLAAWLAAREDLAPAGDPLLREEVLAAADRAVRWLTTAVQPVPGAFRCLEASRTAGAVGRFAGKAERLYTFDAGIILQGLVAHHVATGSTTALRTALDTGEWLLRHVDATGVVAPWPATAEAGRWQDAPADWSTRPGVHHAKVGIGLAALGEVSGDERFTRAAVAVCENALELQLPSGRFVTNPTTAGTNIHPHSYAAEALWAVGTATGRDDLVAASERAALWALAATDRDGLPPRRYARAGDGTVSVVRHPRVDGVAQVLRLAALHSAHGTRAAQRLVTTLLDRQVQAPDEPRADGGFAFGAGTDGTPLPHANVWVTAFAVQALVLAAGERRGTAVLDWRHLV</sequence>
<comment type="caution">
    <text evidence="2">The sequence shown here is derived from an EMBL/GenBank/DDBJ whole genome shotgun (WGS) entry which is preliminary data.</text>
</comment>
<dbReference type="OrthoDB" id="5943079at2"/>
<evidence type="ECO:0000256" key="1">
    <source>
        <dbReference type="SAM" id="MobiDB-lite"/>
    </source>
</evidence>
<reference evidence="2 3" key="1">
    <citation type="submission" date="2018-03" db="EMBL/GenBank/DDBJ databases">
        <title>Genomic Encyclopedia of Archaeal and Bacterial Type Strains, Phase II (KMG-II): from individual species to whole genera.</title>
        <authorList>
            <person name="Goeker M."/>
        </authorList>
    </citation>
    <scope>NUCLEOTIDE SEQUENCE [LARGE SCALE GENOMIC DNA]</scope>
    <source>
        <strain evidence="2 3">DSM 19711</strain>
    </source>
</reference>
<evidence type="ECO:0008006" key="4">
    <source>
        <dbReference type="Google" id="ProtNLM"/>
    </source>
</evidence>
<dbReference type="Gene3D" id="1.50.10.20">
    <property type="match status" value="1"/>
</dbReference>
<name>A0A2T0RA05_9ACTN</name>